<dbReference type="Pfam" id="PF00561">
    <property type="entry name" value="Abhydrolase_1"/>
    <property type="match status" value="1"/>
</dbReference>
<dbReference type="AlphaFoldDB" id="A0A2M9ZL20"/>
<dbReference type="PANTHER" id="PTHR12277:SF81">
    <property type="entry name" value="PROTEIN ABHD13"/>
    <property type="match status" value="1"/>
</dbReference>
<dbReference type="GO" id="GO:0016787">
    <property type="term" value="F:hydrolase activity"/>
    <property type="evidence" value="ECO:0007669"/>
    <property type="project" value="UniProtKB-KW"/>
</dbReference>
<dbReference type="Proteomes" id="UP000231990">
    <property type="component" value="Unassembled WGS sequence"/>
</dbReference>
<accession>A0A2M9ZL20</accession>
<keyword evidence="1" id="KW-0472">Membrane</keyword>
<organism evidence="4 6">
    <name type="scientific">Leptospira perolatii</name>
    <dbReference type="NCBI Taxonomy" id="2023191"/>
    <lineage>
        <taxon>Bacteria</taxon>
        <taxon>Pseudomonadati</taxon>
        <taxon>Spirochaetota</taxon>
        <taxon>Spirochaetia</taxon>
        <taxon>Leptospirales</taxon>
        <taxon>Leptospiraceae</taxon>
        <taxon>Leptospira</taxon>
    </lineage>
</organism>
<name>A0A2M9ZL20_9LEPT</name>
<evidence type="ECO:0000313" key="3">
    <source>
        <dbReference type="EMBL" id="PJZ70020.1"/>
    </source>
</evidence>
<evidence type="ECO:0000313" key="5">
    <source>
        <dbReference type="Proteomes" id="UP000231962"/>
    </source>
</evidence>
<feature type="domain" description="AB hydrolase-1" evidence="2">
    <location>
        <begin position="75"/>
        <end position="199"/>
    </location>
</feature>
<dbReference type="InterPro" id="IPR029058">
    <property type="entry name" value="AB_hydrolase_fold"/>
</dbReference>
<proteinExistence type="predicted"/>
<dbReference type="EMBL" id="NPDZ01000008">
    <property type="protein sequence ID" value="PJZ72729.1"/>
    <property type="molecule type" value="Genomic_DNA"/>
</dbReference>
<sequence>MIAYYIIGIFSLFVLGCGGLIYFNQEKLIFFPEALPADYRYSFPGNFEEIELEIPSKEKIYGIYFKSNLKKSKGVILYFHGNAGSLRTWGGISEDFVPRGWDILITDYRGYGKSKARLSEEGMYEDALLWYHYLRDKKRYSVESIVIFGRSIGTGVAVQLATKCSRSPVLLETPFTSMADLAKQFYPILPSWFLSYKFDSASKIKEISSTLHVFHGTHDEIVPFEQGKRLFEIARSAGVNAEFHPIRGGTHNDLSFFPEYQKGLESVLAKLSIHK</sequence>
<comment type="caution">
    <text evidence="4">The sequence shown here is derived from an EMBL/GenBank/DDBJ whole genome shotgun (WGS) entry which is preliminary data.</text>
</comment>
<evidence type="ECO:0000313" key="4">
    <source>
        <dbReference type="EMBL" id="PJZ72729.1"/>
    </source>
</evidence>
<evidence type="ECO:0000256" key="1">
    <source>
        <dbReference type="SAM" id="Phobius"/>
    </source>
</evidence>
<dbReference type="Gene3D" id="3.40.50.1820">
    <property type="entry name" value="alpha/beta hydrolase"/>
    <property type="match status" value="1"/>
</dbReference>
<evidence type="ECO:0000313" key="6">
    <source>
        <dbReference type="Proteomes" id="UP000231990"/>
    </source>
</evidence>
<dbReference type="InterPro" id="IPR000073">
    <property type="entry name" value="AB_hydrolase_1"/>
</dbReference>
<dbReference type="Proteomes" id="UP000231962">
    <property type="component" value="Unassembled WGS sequence"/>
</dbReference>
<evidence type="ECO:0000259" key="2">
    <source>
        <dbReference type="Pfam" id="PF00561"/>
    </source>
</evidence>
<keyword evidence="4" id="KW-0378">Hydrolase</keyword>
<feature type="transmembrane region" description="Helical" evidence="1">
    <location>
        <begin position="6"/>
        <end position="23"/>
    </location>
</feature>
<dbReference type="SUPFAM" id="SSF53474">
    <property type="entry name" value="alpha/beta-Hydrolases"/>
    <property type="match status" value="1"/>
</dbReference>
<gene>
    <name evidence="3" type="ORF">CH360_08840</name>
    <name evidence="4" type="ORF">CH373_12845</name>
</gene>
<keyword evidence="1" id="KW-1133">Transmembrane helix</keyword>
<reference evidence="5 6" key="1">
    <citation type="submission" date="2017-07" db="EMBL/GenBank/DDBJ databases">
        <title>Leptospira spp. isolated from tropical soils.</title>
        <authorList>
            <person name="Thibeaux R."/>
            <person name="Iraola G."/>
            <person name="Ferres I."/>
            <person name="Bierque E."/>
            <person name="Girault D."/>
            <person name="Soupe-Gilbert M.-E."/>
            <person name="Picardeau M."/>
            <person name="Goarant C."/>
        </authorList>
    </citation>
    <scope>NUCLEOTIDE SEQUENCE [LARGE SCALE GENOMIC DNA]</scope>
    <source>
        <strain evidence="4 6">FH1-B-B1</strain>
        <strain evidence="3 5">FH1-B-C1</strain>
    </source>
</reference>
<protein>
    <submittedName>
        <fullName evidence="4">Alpha/beta hydrolase</fullName>
    </submittedName>
</protein>
<dbReference type="EMBL" id="NPDY01000006">
    <property type="protein sequence ID" value="PJZ70020.1"/>
    <property type="molecule type" value="Genomic_DNA"/>
</dbReference>
<dbReference type="PANTHER" id="PTHR12277">
    <property type="entry name" value="ALPHA/BETA HYDROLASE DOMAIN-CONTAINING PROTEIN"/>
    <property type="match status" value="1"/>
</dbReference>
<keyword evidence="1" id="KW-0812">Transmembrane</keyword>
<keyword evidence="5" id="KW-1185">Reference proteome</keyword>
<dbReference type="OrthoDB" id="9776685at2"/>